<protein>
    <submittedName>
        <fullName evidence="5">Tetratricopeptide repeat protein</fullName>
    </submittedName>
</protein>
<dbReference type="Gene3D" id="1.25.40.10">
    <property type="entry name" value="Tetratricopeptide repeat domain"/>
    <property type="match status" value="1"/>
</dbReference>
<evidence type="ECO:0000256" key="2">
    <source>
        <dbReference type="ARBA" id="ARBA00022803"/>
    </source>
</evidence>
<organism evidence="5 6">
    <name type="scientific">Streptomyces lateritius</name>
    <dbReference type="NCBI Taxonomy" id="67313"/>
    <lineage>
        <taxon>Bacteria</taxon>
        <taxon>Bacillati</taxon>
        <taxon>Actinomycetota</taxon>
        <taxon>Actinomycetes</taxon>
        <taxon>Kitasatosporales</taxon>
        <taxon>Streptomycetaceae</taxon>
        <taxon>Streptomyces</taxon>
    </lineage>
</organism>
<feature type="transmembrane region" description="Helical" evidence="4">
    <location>
        <begin position="231"/>
        <end position="249"/>
    </location>
</feature>
<reference evidence="5 6" key="1">
    <citation type="submission" date="2024-10" db="EMBL/GenBank/DDBJ databases">
        <title>The Natural Products Discovery Center: Release of the First 8490 Sequenced Strains for Exploring Actinobacteria Biosynthetic Diversity.</title>
        <authorList>
            <person name="Kalkreuter E."/>
            <person name="Kautsar S.A."/>
            <person name="Yang D."/>
            <person name="Bader C.D."/>
            <person name="Teijaro C.N."/>
            <person name="Fluegel L."/>
            <person name="Davis C.M."/>
            <person name="Simpson J.R."/>
            <person name="Lauterbach L."/>
            <person name="Steele A.D."/>
            <person name="Gui C."/>
            <person name="Meng S."/>
            <person name="Li G."/>
            <person name="Viehrig K."/>
            <person name="Ye F."/>
            <person name="Su P."/>
            <person name="Kiefer A.F."/>
            <person name="Nichols A."/>
            <person name="Cepeda A.J."/>
            <person name="Yan W."/>
            <person name="Fan B."/>
            <person name="Jiang Y."/>
            <person name="Adhikari A."/>
            <person name="Zheng C.-J."/>
            <person name="Schuster L."/>
            <person name="Cowan T.M."/>
            <person name="Smanski M.J."/>
            <person name="Chevrette M.G."/>
            <person name="De Carvalho L.P.S."/>
            <person name="Shen B."/>
        </authorList>
    </citation>
    <scope>NUCLEOTIDE SEQUENCE [LARGE SCALE GENOMIC DNA]</scope>
    <source>
        <strain evidence="5 6">NPDC015755</strain>
    </source>
</reference>
<dbReference type="RefSeq" id="WP_391936267.1">
    <property type="nucleotide sequence ID" value="NZ_JBIBSM010000014.1"/>
</dbReference>
<dbReference type="Proteomes" id="UP001603013">
    <property type="component" value="Unassembled WGS sequence"/>
</dbReference>
<evidence type="ECO:0000256" key="1">
    <source>
        <dbReference type="ARBA" id="ARBA00022737"/>
    </source>
</evidence>
<dbReference type="PANTHER" id="PTHR22904:SF523">
    <property type="entry name" value="STRESS-INDUCED-PHOSPHOPROTEIN 1"/>
    <property type="match status" value="1"/>
</dbReference>
<dbReference type="EMBL" id="JBIBSM010000014">
    <property type="protein sequence ID" value="MFF8279241.1"/>
    <property type="molecule type" value="Genomic_DNA"/>
</dbReference>
<accession>A0ABW6YHC5</accession>
<evidence type="ECO:0000256" key="4">
    <source>
        <dbReference type="SAM" id="Phobius"/>
    </source>
</evidence>
<keyword evidence="6" id="KW-1185">Reference proteome</keyword>
<feature type="repeat" description="TPR" evidence="3">
    <location>
        <begin position="40"/>
        <end position="73"/>
    </location>
</feature>
<comment type="caution">
    <text evidence="5">The sequence shown here is derived from an EMBL/GenBank/DDBJ whole genome shotgun (WGS) entry which is preliminary data.</text>
</comment>
<keyword evidence="1" id="KW-0677">Repeat</keyword>
<dbReference type="InterPro" id="IPR011990">
    <property type="entry name" value="TPR-like_helical_dom_sf"/>
</dbReference>
<keyword evidence="4" id="KW-0472">Membrane</keyword>
<feature type="transmembrane region" description="Helical" evidence="4">
    <location>
        <begin position="261"/>
        <end position="280"/>
    </location>
</feature>
<dbReference type="InterPro" id="IPR019734">
    <property type="entry name" value="TPR_rpt"/>
</dbReference>
<dbReference type="PANTHER" id="PTHR22904">
    <property type="entry name" value="TPR REPEAT CONTAINING PROTEIN"/>
    <property type="match status" value="1"/>
</dbReference>
<dbReference type="PROSITE" id="PS50005">
    <property type="entry name" value="TPR"/>
    <property type="match status" value="2"/>
</dbReference>
<dbReference type="SUPFAM" id="SSF48452">
    <property type="entry name" value="TPR-like"/>
    <property type="match status" value="1"/>
</dbReference>
<keyword evidence="4" id="KW-1133">Transmembrane helix</keyword>
<dbReference type="SMART" id="SM00028">
    <property type="entry name" value="TPR"/>
    <property type="match status" value="3"/>
</dbReference>
<proteinExistence type="predicted"/>
<sequence length="354" mass="39844">MSGATVNARVEQARELYGMGRYEEGLALLGRRLAEAPDDHEAWTVRARCLSSLRRLDEALDAADEAVKLEPEFADGHYMRGFVLRRMSRLPEAEQAQREAIRLAPDSWSPRTQRAEMLIFVGTKEEAFREAQEAVRLGPDNVEPWHTMYKVAAFNERFDLVRESVQQLLRIDPTDNLAVTEVTEREARKPGTSAARAADLYAGGLAAAPDSPSLRADLDRAVYRMLRGTRWLALLCLAMAAVTADIFVTDGEDPKELPIHLGTRLWALCLMAAVWGFGAWRRYLRMRTGAQLTVRALVRRLFWPRVVLGQATLATLCALLIVVVPWTDRTVPQVLFWLGLVPNLLSITHDRDKV</sequence>
<evidence type="ECO:0000313" key="5">
    <source>
        <dbReference type="EMBL" id="MFF8279241.1"/>
    </source>
</evidence>
<feature type="transmembrane region" description="Helical" evidence="4">
    <location>
        <begin position="301"/>
        <end position="324"/>
    </location>
</feature>
<name>A0ABW6YHC5_9ACTN</name>
<keyword evidence="2 3" id="KW-0802">TPR repeat</keyword>
<gene>
    <name evidence="5" type="ORF">ACF05T_24480</name>
</gene>
<dbReference type="Pfam" id="PF13432">
    <property type="entry name" value="TPR_16"/>
    <property type="match status" value="1"/>
</dbReference>
<evidence type="ECO:0000256" key="3">
    <source>
        <dbReference type="PROSITE-ProRule" id="PRU00339"/>
    </source>
</evidence>
<keyword evidence="4" id="KW-0812">Transmembrane</keyword>
<evidence type="ECO:0000313" key="6">
    <source>
        <dbReference type="Proteomes" id="UP001603013"/>
    </source>
</evidence>
<feature type="repeat" description="TPR" evidence="3">
    <location>
        <begin position="74"/>
        <end position="107"/>
    </location>
</feature>